<dbReference type="GO" id="GO:0005245">
    <property type="term" value="F:voltage-gated calcium channel activity"/>
    <property type="evidence" value="ECO:0000318"/>
    <property type="project" value="GO_Central"/>
</dbReference>
<dbReference type="eggNOG" id="KOG2301">
    <property type="taxonomic scope" value="Eukaryota"/>
</dbReference>
<dbReference type="Proteomes" id="UP000018468">
    <property type="component" value="Linkage group LG6"/>
</dbReference>
<evidence type="ECO:0000256" key="4">
    <source>
        <dbReference type="ARBA" id="ARBA00023136"/>
    </source>
</evidence>
<dbReference type="STRING" id="7918.ENSLOCP00000006686"/>
<dbReference type="PANTHER" id="PTHR47077:SF1">
    <property type="entry name" value="CATION CHANNEL SPERM-ASSOCIATED PROTEIN 4"/>
    <property type="match status" value="1"/>
</dbReference>
<proteinExistence type="predicted"/>
<feature type="domain" description="Ion transport" evidence="6">
    <location>
        <begin position="34"/>
        <end position="256"/>
    </location>
</feature>
<dbReference type="HOGENOM" id="CLU_042053_0_0_1"/>
<dbReference type="EMBL" id="AHAT01008056">
    <property type="status" value="NOT_ANNOTATED_CDS"/>
    <property type="molecule type" value="Genomic_DNA"/>
</dbReference>
<evidence type="ECO:0000256" key="2">
    <source>
        <dbReference type="ARBA" id="ARBA00022692"/>
    </source>
</evidence>
<dbReference type="GO" id="GO:0048240">
    <property type="term" value="P:sperm capacitation"/>
    <property type="evidence" value="ECO:0000318"/>
    <property type="project" value="GO_Central"/>
</dbReference>
<feature type="transmembrane region" description="Helical" evidence="5">
    <location>
        <begin position="163"/>
        <end position="186"/>
    </location>
</feature>
<dbReference type="InterPro" id="IPR027359">
    <property type="entry name" value="Volt_channel_dom_sf"/>
</dbReference>
<dbReference type="GO" id="GO:0006814">
    <property type="term" value="P:sodium ion transport"/>
    <property type="evidence" value="ECO:0000318"/>
    <property type="project" value="GO_Central"/>
</dbReference>
<dbReference type="Gene3D" id="1.20.120.350">
    <property type="entry name" value="Voltage-gated potassium channels. Chain C"/>
    <property type="match status" value="1"/>
</dbReference>
<dbReference type="GeneTree" id="ENSGT00940000161455"/>
<dbReference type="InterPro" id="IPR028744">
    <property type="entry name" value="CatSper4"/>
</dbReference>
<dbReference type="Bgee" id="ENSLOCG00000005535">
    <property type="expression patterns" value="Expressed in testis and 4 other cell types or tissues"/>
</dbReference>
<feature type="transmembrane region" description="Helical" evidence="5">
    <location>
        <begin position="74"/>
        <end position="95"/>
    </location>
</feature>
<dbReference type="InParanoid" id="W5ME77"/>
<feature type="transmembrane region" description="Helical" evidence="5">
    <location>
        <begin position="224"/>
        <end position="250"/>
    </location>
</feature>
<feature type="transmembrane region" description="Helical" evidence="5">
    <location>
        <begin position="101"/>
        <end position="125"/>
    </location>
</feature>
<sequence length="429" mass="48730">EVEVTDFKVIFQVKDDSHIETYVSQELVGAVLDHFLFKIFIMASIVGNSIIIAFQTSPFIAERYATVFNVFEQIFLTIFIWEILVKWYYGFYIFWKDGWNILDFMIIASLIVGPAVMSPGSTNVLRILRVLRVIRSIRGFAALRGVAMMVQVILQSIPDMANIFLLLVIIMLVFAVFGVTLFGVAVPSAFGDLATAMYSLFICITQDGWMSIYQQFQTEEEGLMYGAAVYFFVFLTGGAFIFANLLVAVVTTNLELAMAEYDEHSSSQGDDKVALTQKQLEEDSVTDIDTVHLEEVLRETKMTQRQKPYKYSCLENLTIESYEEFCMVLEAIQKNIKDYQKIRQELNSIVGEVQGISFNQEQEQEVIMRNKQASLLQDNLLMNEIATGRTGDMLSTLMILEKTYRTTSPSPALYQKGTVLQAAMKAKRK</sequence>
<evidence type="ECO:0000259" key="6">
    <source>
        <dbReference type="Pfam" id="PF00520"/>
    </source>
</evidence>
<keyword evidence="3 5" id="KW-1133">Transmembrane helix</keyword>
<keyword evidence="8" id="KW-1185">Reference proteome</keyword>
<dbReference type="GO" id="GO:0036128">
    <property type="term" value="C:CatSper complex"/>
    <property type="evidence" value="ECO:0000318"/>
    <property type="project" value="GO_Central"/>
</dbReference>
<dbReference type="GO" id="GO:0030317">
    <property type="term" value="P:flagellated sperm motility"/>
    <property type="evidence" value="ECO:0000318"/>
    <property type="project" value="GO_Central"/>
</dbReference>
<organism evidence="7 8">
    <name type="scientific">Lepisosteus oculatus</name>
    <name type="common">Spotted gar</name>
    <dbReference type="NCBI Taxonomy" id="7918"/>
    <lineage>
        <taxon>Eukaryota</taxon>
        <taxon>Metazoa</taxon>
        <taxon>Chordata</taxon>
        <taxon>Craniata</taxon>
        <taxon>Vertebrata</taxon>
        <taxon>Euteleostomi</taxon>
        <taxon>Actinopterygii</taxon>
        <taxon>Neopterygii</taxon>
        <taxon>Holostei</taxon>
        <taxon>Semionotiformes</taxon>
        <taxon>Lepisosteidae</taxon>
        <taxon>Lepisosteus</taxon>
    </lineage>
</organism>
<comment type="subcellular location">
    <subcellularLocation>
        <location evidence="1">Membrane</location>
        <topology evidence="1">Multi-pass membrane protein</topology>
    </subcellularLocation>
</comment>
<dbReference type="Ensembl" id="ENSLOCT00000006694.1">
    <property type="protein sequence ID" value="ENSLOCP00000006686.1"/>
    <property type="gene ID" value="ENSLOCG00000005535.1"/>
</dbReference>
<name>W5ME77_LEPOC</name>
<evidence type="ECO:0000313" key="7">
    <source>
        <dbReference type="Ensembl" id="ENSLOCP00000006686.1"/>
    </source>
</evidence>
<dbReference type="GO" id="GO:0001669">
    <property type="term" value="C:acrosomal vesicle"/>
    <property type="evidence" value="ECO:0000318"/>
    <property type="project" value="GO_Central"/>
</dbReference>
<evidence type="ECO:0000256" key="5">
    <source>
        <dbReference type="SAM" id="Phobius"/>
    </source>
</evidence>
<feature type="transmembrane region" description="Helical" evidence="5">
    <location>
        <begin position="137"/>
        <end position="157"/>
    </location>
</feature>
<evidence type="ECO:0000313" key="8">
    <source>
        <dbReference type="Proteomes" id="UP000018468"/>
    </source>
</evidence>
<feature type="transmembrane region" description="Helical" evidence="5">
    <location>
        <begin position="193"/>
        <end position="212"/>
    </location>
</feature>
<feature type="transmembrane region" description="Helical" evidence="5">
    <location>
        <begin position="35"/>
        <end position="54"/>
    </location>
</feature>
<accession>W5ME77</accession>
<dbReference type="InterPro" id="IPR005821">
    <property type="entry name" value="Ion_trans_dom"/>
</dbReference>
<evidence type="ECO:0000256" key="1">
    <source>
        <dbReference type="ARBA" id="ARBA00004141"/>
    </source>
</evidence>
<dbReference type="SUPFAM" id="SSF81324">
    <property type="entry name" value="Voltage-gated potassium channels"/>
    <property type="match status" value="1"/>
</dbReference>
<dbReference type="Pfam" id="PF00520">
    <property type="entry name" value="Ion_trans"/>
    <property type="match status" value="1"/>
</dbReference>
<protein>
    <recommendedName>
        <fullName evidence="6">Ion transport domain-containing protein</fullName>
    </recommendedName>
</protein>
<evidence type="ECO:0000256" key="3">
    <source>
        <dbReference type="ARBA" id="ARBA00022989"/>
    </source>
</evidence>
<dbReference type="GO" id="GO:0005227">
    <property type="term" value="F:calcium-activated cation channel activity"/>
    <property type="evidence" value="ECO:0007669"/>
    <property type="project" value="InterPro"/>
</dbReference>
<dbReference type="PANTHER" id="PTHR47077">
    <property type="entry name" value="ION_TRANS DOMAIN-CONTAINING PROTEIN"/>
    <property type="match status" value="1"/>
</dbReference>
<reference evidence="8" key="1">
    <citation type="submission" date="2011-12" db="EMBL/GenBank/DDBJ databases">
        <title>The Draft Genome of Lepisosteus oculatus.</title>
        <authorList>
            <consortium name="The Broad Institute Genome Assembly &amp; Analysis Group"/>
            <consortium name="Computational R&amp;D Group"/>
            <consortium name="and Sequencing Platform"/>
            <person name="Di Palma F."/>
            <person name="Alfoldi J."/>
            <person name="Johnson J."/>
            <person name="Berlin A."/>
            <person name="Gnerre S."/>
            <person name="Jaffe D."/>
            <person name="MacCallum I."/>
            <person name="Young S."/>
            <person name="Walker B.J."/>
            <person name="Lander E.S."/>
            <person name="Lindblad-Toh K."/>
        </authorList>
    </citation>
    <scope>NUCLEOTIDE SEQUENCE [LARGE SCALE GENOMIC DNA]</scope>
</reference>
<dbReference type="OMA" id="CELLLGW"/>
<keyword evidence="2 5" id="KW-0812">Transmembrane</keyword>
<reference evidence="7" key="3">
    <citation type="submission" date="2025-09" db="UniProtKB">
        <authorList>
            <consortium name="Ensembl"/>
        </authorList>
    </citation>
    <scope>IDENTIFICATION</scope>
</reference>
<keyword evidence="4 5" id="KW-0472">Membrane</keyword>
<dbReference type="GO" id="GO:0097228">
    <property type="term" value="C:sperm principal piece"/>
    <property type="evidence" value="ECO:0000318"/>
    <property type="project" value="GO_Central"/>
</dbReference>
<dbReference type="AlphaFoldDB" id="W5ME77"/>
<reference evidence="7" key="2">
    <citation type="submission" date="2025-08" db="UniProtKB">
        <authorList>
            <consortium name="Ensembl"/>
        </authorList>
    </citation>
    <scope>IDENTIFICATION</scope>
</reference>
<dbReference type="Gene3D" id="1.10.287.70">
    <property type="match status" value="1"/>
</dbReference>